<dbReference type="AlphaFoldDB" id="X0ZAI9"/>
<dbReference type="InterPro" id="IPR003374">
    <property type="entry name" value="ApbE-like_sf"/>
</dbReference>
<gene>
    <name evidence="1" type="ORF">S01H4_13464</name>
</gene>
<dbReference type="Gene3D" id="3.10.520.10">
    <property type="entry name" value="ApbE-like domains"/>
    <property type="match status" value="1"/>
</dbReference>
<evidence type="ECO:0000313" key="1">
    <source>
        <dbReference type="EMBL" id="GAG55312.1"/>
    </source>
</evidence>
<accession>X0ZAI9</accession>
<organism evidence="1">
    <name type="scientific">marine sediment metagenome</name>
    <dbReference type="NCBI Taxonomy" id="412755"/>
    <lineage>
        <taxon>unclassified sequences</taxon>
        <taxon>metagenomes</taxon>
        <taxon>ecological metagenomes</taxon>
    </lineage>
</organism>
<reference evidence="1" key="1">
    <citation type="journal article" date="2014" name="Front. Microbiol.">
        <title>High frequency of phylogenetically diverse reductive dehalogenase-homologous genes in deep subseafloor sedimentary metagenomes.</title>
        <authorList>
            <person name="Kawai M."/>
            <person name="Futagami T."/>
            <person name="Toyoda A."/>
            <person name="Takaki Y."/>
            <person name="Nishi S."/>
            <person name="Hori S."/>
            <person name="Arai W."/>
            <person name="Tsubouchi T."/>
            <person name="Morono Y."/>
            <person name="Uchiyama I."/>
            <person name="Ito T."/>
            <person name="Fujiyama A."/>
            <person name="Inagaki F."/>
            <person name="Takami H."/>
        </authorList>
    </citation>
    <scope>NUCLEOTIDE SEQUENCE</scope>
    <source>
        <strain evidence="1">Expedition CK06-06</strain>
    </source>
</reference>
<proteinExistence type="predicted"/>
<dbReference type="EMBL" id="BART01005931">
    <property type="protein sequence ID" value="GAG55312.1"/>
    <property type="molecule type" value="Genomic_DNA"/>
</dbReference>
<comment type="caution">
    <text evidence="1">The sequence shown here is derived from an EMBL/GenBank/DDBJ whole genome shotgun (WGS) entry which is preliminary data.</text>
</comment>
<feature type="non-terminal residue" evidence="1">
    <location>
        <position position="184"/>
    </location>
</feature>
<name>X0ZAI9_9ZZZZ</name>
<dbReference type="SUPFAM" id="SSF143631">
    <property type="entry name" value="ApbE-like"/>
    <property type="match status" value="1"/>
</dbReference>
<sequence length="184" mass="21229">MKTYNTRLLEKESDVTVISDSKKAILRAKESFYYHRKLLEKYIKKDRHFLNSFSPIKVNTNLRIINNMAEVAEICDVGPMASVAGALADLMLEAMKLKNKIQYIEFNPCKIALIENGGEIAVDSEEPIKIALYAGENEALMRSESKIDFHDYYKFRVSYITEKQPNLIFLFVTSLTDKFENIKK</sequence>
<protein>
    <submittedName>
        <fullName evidence="1">Uncharacterized protein</fullName>
    </submittedName>
</protein>